<evidence type="ECO:0000256" key="2">
    <source>
        <dbReference type="ARBA" id="ARBA00022840"/>
    </source>
</evidence>
<keyword evidence="4" id="KW-0472">Membrane</keyword>
<evidence type="ECO:0000256" key="4">
    <source>
        <dbReference type="SAM" id="Phobius"/>
    </source>
</evidence>
<gene>
    <name evidence="6" type="ORF">NBRC116591_28980</name>
</gene>
<dbReference type="InterPro" id="IPR027417">
    <property type="entry name" value="P-loop_NTPase"/>
</dbReference>
<keyword evidence="4" id="KW-0812">Transmembrane</keyword>
<dbReference type="PANTHER" id="PTHR11361:SF99">
    <property type="entry name" value="DNA MISMATCH REPAIR PROTEIN"/>
    <property type="match status" value="1"/>
</dbReference>
<dbReference type="SMART" id="SM00534">
    <property type="entry name" value="MUTSac"/>
    <property type="match status" value="1"/>
</dbReference>
<protein>
    <submittedName>
        <fullName evidence="6">MutS family DNA mismatch repair protein</fullName>
    </submittedName>
</protein>
<feature type="transmembrane region" description="Helical" evidence="4">
    <location>
        <begin position="61"/>
        <end position="78"/>
    </location>
</feature>
<evidence type="ECO:0000259" key="5">
    <source>
        <dbReference type="SMART" id="SM00534"/>
    </source>
</evidence>
<dbReference type="SUPFAM" id="SSF52540">
    <property type="entry name" value="P-loop containing nucleoside triphosphate hydrolases"/>
    <property type="match status" value="1"/>
</dbReference>
<evidence type="ECO:0000313" key="7">
    <source>
        <dbReference type="Proteomes" id="UP001465153"/>
    </source>
</evidence>
<sequence>MKRYLAINTENSARAQITEKLEHYTQQVAKHSQALALLSRYRTVSFIGFVITLFFVDRYPLLLILSAAVLAVFFGFVARYKKVTALKHSDETLLAINRRSMARMNRDWENLEAPEQTESKTVFWQDLNIGGARSIISLLSHISSPLGLSTLKSWLEKTPTIEDITERQAAHQDLKNQLDFRQTINALGLQIKNIGQLNHLVDWLQSEFTLVKKPKQKLIALRCWNGLGALLILLVVTGVLSAISVLAYVIINAALLLKFRQAVTELYYQINIKPEQIENLTKLSQEIEQYKSQSSLINYLQSELFSAEKNVPFSEQLLSLYRLILLSELRLSAIPYILASLFLAWDLHVFLRLQHWASKNTHAFDQCIDAISQFESLSILAAVAYENPTWTLPHIQKDRSSEIVMEHGGHPLLKQGEAIRNSLTLTPNDKICVITGSHMSGKTTFLRTLGVNAKLAMIGSVVCAQSLSMPRLEVLTSMHISDSLLDGVSLFMAEVIKIKTLIDILEKNKQSDNINTLFLLDEVLRGSNDLERKLVFTRLLNKLDTYGGYGLISTNDISIAKSDEVNQIVSQYHFQESLSHQEGSVAFDFDYKLRSGVVAQTNAMQILQSMSVI</sequence>
<evidence type="ECO:0000256" key="3">
    <source>
        <dbReference type="ARBA" id="ARBA00023125"/>
    </source>
</evidence>
<keyword evidence="1" id="KW-0547">Nucleotide-binding</keyword>
<organism evidence="6 7">
    <name type="scientific">Sessilibacter corallicola</name>
    <dbReference type="NCBI Taxonomy" id="2904075"/>
    <lineage>
        <taxon>Bacteria</taxon>
        <taxon>Pseudomonadati</taxon>
        <taxon>Pseudomonadota</taxon>
        <taxon>Gammaproteobacteria</taxon>
        <taxon>Cellvibrionales</taxon>
        <taxon>Cellvibrionaceae</taxon>
        <taxon>Sessilibacter</taxon>
    </lineage>
</organism>
<feature type="transmembrane region" description="Helical" evidence="4">
    <location>
        <begin position="34"/>
        <end position="55"/>
    </location>
</feature>
<feature type="domain" description="DNA mismatch repair proteins mutS family" evidence="5">
    <location>
        <begin position="429"/>
        <end position="608"/>
    </location>
</feature>
<dbReference type="PANTHER" id="PTHR11361">
    <property type="entry name" value="DNA MISMATCH REPAIR PROTEIN MUTS FAMILY MEMBER"/>
    <property type="match status" value="1"/>
</dbReference>
<reference evidence="6 7" key="1">
    <citation type="submission" date="2024-04" db="EMBL/GenBank/DDBJ databases">
        <title>Draft genome sequence of Sessilibacter corallicola NBRC 116591.</title>
        <authorList>
            <person name="Miyakawa T."/>
            <person name="Kusuya Y."/>
            <person name="Miura T."/>
        </authorList>
    </citation>
    <scope>NUCLEOTIDE SEQUENCE [LARGE SCALE GENOMIC DNA]</scope>
    <source>
        <strain evidence="6 7">KU-00831-HH</strain>
    </source>
</reference>
<dbReference type="Proteomes" id="UP001465153">
    <property type="component" value="Unassembled WGS sequence"/>
</dbReference>
<accession>A0ABQ0ABQ2</accession>
<dbReference type="Pfam" id="PF00488">
    <property type="entry name" value="MutS_V"/>
    <property type="match status" value="1"/>
</dbReference>
<keyword evidence="4" id="KW-1133">Transmembrane helix</keyword>
<dbReference type="RefSeq" id="WP_353303723.1">
    <property type="nucleotide sequence ID" value="NZ_BAABWN010000009.1"/>
</dbReference>
<dbReference type="InterPro" id="IPR000432">
    <property type="entry name" value="DNA_mismatch_repair_MutS_C"/>
</dbReference>
<keyword evidence="7" id="KW-1185">Reference proteome</keyword>
<proteinExistence type="predicted"/>
<dbReference type="Gene3D" id="3.40.50.300">
    <property type="entry name" value="P-loop containing nucleotide triphosphate hydrolases"/>
    <property type="match status" value="1"/>
</dbReference>
<dbReference type="InterPro" id="IPR045076">
    <property type="entry name" value="MutS"/>
</dbReference>
<keyword evidence="3" id="KW-0238">DNA-binding</keyword>
<keyword evidence="2" id="KW-0067">ATP-binding</keyword>
<feature type="transmembrane region" description="Helical" evidence="4">
    <location>
        <begin position="223"/>
        <end position="251"/>
    </location>
</feature>
<evidence type="ECO:0000256" key="1">
    <source>
        <dbReference type="ARBA" id="ARBA00022741"/>
    </source>
</evidence>
<name>A0ABQ0ABQ2_9GAMM</name>
<evidence type="ECO:0000313" key="6">
    <source>
        <dbReference type="EMBL" id="GAA6169087.1"/>
    </source>
</evidence>
<dbReference type="EMBL" id="BAABWN010000009">
    <property type="protein sequence ID" value="GAA6169087.1"/>
    <property type="molecule type" value="Genomic_DNA"/>
</dbReference>
<comment type="caution">
    <text evidence="6">The sequence shown here is derived from an EMBL/GenBank/DDBJ whole genome shotgun (WGS) entry which is preliminary data.</text>
</comment>